<accession>A0A7W8XSS1</accession>
<evidence type="ECO:0000313" key="2">
    <source>
        <dbReference type="Proteomes" id="UP000549882"/>
    </source>
</evidence>
<dbReference type="Proteomes" id="UP000549882">
    <property type="component" value="Unassembled WGS sequence"/>
</dbReference>
<comment type="caution">
    <text evidence="1">The sequence shown here is derived from an EMBL/GenBank/DDBJ whole genome shotgun (WGS) entry which is preliminary data.</text>
</comment>
<dbReference type="AlphaFoldDB" id="A0A7W8XSS1"/>
<organism evidence="1 2">
    <name type="scientific">Rhizobium paranaense</name>
    <dbReference type="NCBI Taxonomy" id="1650438"/>
    <lineage>
        <taxon>Bacteria</taxon>
        <taxon>Pseudomonadati</taxon>
        <taxon>Pseudomonadota</taxon>
        <taxon>Alphaproteobacteria</taxon>
        <taxon>Hyphomicrobiales</taxon>
        <taxon>Rhizobiaceae</taxon>
        <taxon>Rhizobium/Agrobacterium group</taxon>
        <taxon>Rhizobium</taxon>
    </lineage>
</organism>
<reference evidence="1 2" key="1">
    <citation type="submission" date="2020-08" db="EMBL/GenBank/DDBJ databases">
        <title>Genomic Encyclopedia of Type Strains, Phase IV (KMG-V): Genome sequencing to study the core and pangenomes of soil and plant-associated prokaryotes.</title>
        <authorList>
            <person name="Whitman W."/>
        </authorList>
    </citation>
    <scope>NUCLEOTIDE SEQUENCE [LARGE SCALE GENOMIC DNA]</scope>
    <source>
        <strain evidence="1 2">SEMIA 4064</strain>
    </source>
</reference>
<dbReference type="EMBL" id="JACHBI010000006">
    <property type="protein sequence ID" value="MBB5574918.1"/>
    <property type="molecule type" value="Genomic_DNA"/>
</dbReference>
<evidence type="ECO:0000313" key="1">
    <source>
        <dbReference type="EMBL" id="MBB5574918.1"/>
    </source>
</evidence>
<name>A0A7W8XSS1_9HYPH</name>
<sequence>MKCIAVPPNAHPHPGIPEQALPAPRLTPALGEIWLADIRSKCFASMLKSS</sequence>
<protein>
    <submittedName>
        <fullName evidence="1">Uncharacterized protein</fullName>
    </submittedName>
</protein>
<gene>
    <name evidence="1" type="ORF">GGD50_003547</name>
</gene>
<keyword evidence="2" id="KW-1185">Reference proteome</keyword>
<proteinExistence type="predicted"/>